<sequence>MTPPESGPLGEFLQASRARISPAEAGVTLYGDRRRVPGLRREELAMLAGVSSSYYTRLEQGQSRHASPQVLDALATALRLDDAERAHLHRLAASGGRRRPARKPPVERADPALLELLAALGDVPALVLGRRSDVLAWNPVGHALLASHLPAVGSRPNMATLVFLDPETRDLYADWRAKAGAVVGNLRLVAGAHPDDAALALLVGSLTVASPEFASLWADHRVRPCATAQYELRHPLVGRLVVTQQTLRSVEHPDQTLVTHTTPAGSTSAEGLTLLTQLVLGAGDENRTRAISLGS</sequence>
<proteinExistence type="predicted"/>
<dbReference type="Proteomes" id="UP000321049">
    <property type="component" value="Unassembled WGS sequence"/>
</dbReference>
<dbReference type="SUPFAM" id="SSF47413">
    <property type="entry name" value="lambda repressor-like DNA-binding domains"/>
    <property type="match status" value="1"/>
</dbReference>
<dbReference type="InterPro" id="IPR001387">
    <property type="entry name" value="Cro/C1-type_HTH"/>
</dbReference>
<dbReference type="PROSITE" id="PS50943">
    <property type="entry name" value="HTH_CROC1"/>
    <property type="match status" value="1"/>
</dbReference>
<dbReference type="Gene3D" id="1.10.260.40">
    <property type="entry name" value="lambda repressor-like DNA-binding domains"/>
    <property type="match status" value="1"/>
</dbReference>
<evidence type="ECO:0000313" key="3">
    <source>
        <dbReference type="Proteomes" id="UP000321049"/>
    </source>
</evidence>
<organism evidence="2 3">
    <name type="scientific">Cellulomonas terrae</name>
    <dbReference type="NCBI Taxonomy" id="311234"/>
    <lineage>
        <taxon>Bacteria</taxon>
        <taxon>Bacillati</taxon>
        <taxon>Actinomycetota</taxon>
        <taxon>Actinomycetes</taxon>
        <taxon>Micrococcales</taxon>
        <taxon>Cellulomonadaceae</taxon>
        <taxon>Cellulomonas</taxon>
    </lineage>
</organism>
<gene>
    <name evidence="2" type="ORF">CTE05_27370</name>
</gene>
<reference evidence="2 3" key="1">
    <citation type="submission" date="2019-07" db="EMBL/GenBank/DDBJ databases">
        <title>Whole genome shotgun sequence of Cellulomonas terrae NBRC 100819.</title>
        <authorList>
            <person name="Hosoyama A."/>
            <person name="Uohara A."/>
            <person name="Ohji S."/>
            <person name="Ichikawa N."/>
        </authorList>
    </citation>
    <scope>NUCLEOTIDE SEQUENCE [LARGE SCALE GENOMIC DNA]</scope>
    <source>
        <strain evidence="2 3">NBRC 100819</strain>
    </source>
</reference>
<feature type="domain" description="HTH cro/C1-type" evidence="1">
    <location>
        <begin position="38"/>
        <end position="85"/>
    </location>
</feature>
<evidence type="ECO:0000259" key="1">
    <source>
        <dbReference type="PROSITE" id="PS50943"/>
    </source>
</evidence>
<dbReference type="CDD" id="cd00093">
    <property type="entry name" value="HTH_XRE"/>
    <property type="match status" value="1"/>
</dbReference>
<dbReference type="OrthoDB" id="3518652at2"/>
<dbReference type="RefSeq" id="WP_146846954.1">
    <property type="nucleotide sequence ID" value="NZ_BJWH01000015.1"/>
</dbReference>
<dbReference type="GO" id="GO:0003677">
    <property type="term" value="F:DNA binding"/>
    <property type="evidence" value="ECO:0007669"/>
    <property type="project" value="InterPro"/>
</dbReference>
<dbReference type="EMBL" id="BJWH01000015">
    <property type="protein sequence ID" value="GEL99190.1"/>
    <property type="molecule type" value="Genomic_DNA"/>
</dbReference>
<protein>
    <submittedName>
        <fullName evidence="2">Transcriptional regulator</fullName>
    </submittedName>
</protein>
<comment type="caution">
    <text evidence="2">The sequence shown here is derived from an EMBL/GenBank/DDBJ whole genome shotgun (WGS) entry which is preliminary data.</text>
</comment>
<dbReference type="InterPro" id="IPR041413">
    <property type="entry name" value="MLTR_LBD"/>
</dbReference>
<dbReference type="SMART" id="SM00530">
    <property type="entry name" value="HTH_XRE"/>
    <property type="match status" value="1"/>
</dbReference>
<keyword evidence="3" id="KW-1185">Reference proteome</keyword>
<name>A0A511JME2_9CELL</name>
<dbReference type="AlphaFoldDB" id="A0A511JME2"/>
<dbReference type="Gene3D" id="3.30.450.180">
    <property type="match status" value="1"/>
</dbReference>
<evidence type="ECO:0000313" key="2">
    <source>
        <dbReference type="EMBL" id="GEL99190.1"/>
    </source>
</evidence>
<dbReference type="Pfam" id="PF13560">
    <property type="entry name" value="HTH_31"/>
    <property type="match status" value="1"/>
</dbReference>
<dbReference type="Pfam" id="PF17765">
    <property type="entry name" value="MLTR_LBD"/>
    <property type="match status" value="1"/>
</dbReference>
<dbReference type="PANTHER" id="PTHR35010:SF2">
    <property type="entry name" value="BLL4672 PROTEIN"/>
    <property type="match status" value="1"/>
</dbReference>
<dbReference type="InterPro" id="IPR010982">
    <property type="entry name" value="Lambda_DNA-bd_dom_sf"/>
</dbReference>
<accession>A0A511JME2</accession>
<dbReference type="PANTHER" id="PTHR35010">
    <property type="entry name" value="BLL4672 PROTEIN-RELATED"/>
    <property type="match status" value="1"/>
</dbReference>